<evidence type="ECO:0000313" key="6">
    <source>
        <dbReference type="Proteomes" id="UP001152798"/>
    </source>
</evidence>
<dbReference type="Pfam" id="PF16978">
    <property type="entry name" value="CRIM"/>
    <property type="match status" value="1"/>
</dbReference>
<feature type="domain" description="SIN1-type PH" evidence="4">
    <location>
        <begin position="318"/>
        <end position="432"/>
    </location>
</feature>
<dbReference type="AlphaFoldDB" id="A0A9P0HFC2"/>
<dbReference type="InterPro" id="IPR032679">
    <property type="entry name" value="Sin1_N"/>
</dbReference>
<sequence>MALYDNKHWLLSHIRKSFITSDDSGMCEAVMICDNIAKQLPVNKYDCYPCVEQDEEEDDLDSMAQSFDLNSDLQFGLRRHRSNTAQRLEKMEAEKKKAANTIHVKWITNPVPLSAEARAELFPRKDLKNTKREKQVSLLTELLAKFPDMPENPFKDFARMDGNAQVGVSTKRYLIFITMLNENDRRYPMEVVIISSAKILDLVGLICWKCSIEYPDVPLKDSVNHYGLFIAEDDGAVDWDFPSLDSREVVSKFGFTYLALVERDQAVQQDETYPLLIESLSLHHSEPGPSSTRAQLENQLEEDMNRIRGHIKAIGAPVYQSFNVYVLNKVRARSEIHLGISGEKLEIFPVIQQRVSARLWGGKQKAETFSMEDVVSCDVTEHKSNNRSTFRLVYCQKKGSTGDELGTVKHRDFESETTVASDIVKKVNHILEVRQSDKRREYIASRERKSHRKKNFHLGPR</sequence>
<evidence type="ECO:0000313" key="5">
    <source>
        <dbReference type="EMBL" id="CAH1401383.1"/>
    </source>
</evidence>
<organism evidence="5 6">
    <name type="scientific">Nezara viridula</name>
    <name type="common">Southern green stink bug</name>
    <name type="synonym">Cimex viridulus</name>
    <dbReference type="NCBI Taxonomy" id="85310"/>
    <lineage>
        <taxon>Eukaryota</taxon>
        <taxon>Metazoa</taxon>
        <taxon>Ecdysozoa</taxon>
        <taxon>Arthropoda</taxon>
        <taxon>Hexapoda</taxon>
        <taxon>Insecta</taxon>
        <taxon>Pterygota</taxon>
        <taxon>Neoptera</taxon>
        <taxon>Paraneoptera</taxon>
        <taxon>Hemiptera</taxon>
        <taxon>Heteroptera</taxon>
        <taxon>Panheteroptera</taxon>
        <taxon>Pentatomomorpha</taxon>
        <taxon>Pentatomoidea</taxon>
        <taxon>Pentatomidae</taxon>
        <taxon>Pentatominae</taxon>
        <taxon>Nezara</taxon>
    </lineage>
</organism>
<evidence type="ECO:0000259" key="2">
    <source>
        <dbReference type="Pfam" id="PF05422"/>
    </source>
</evidence>
<accession>A0A9P0HFC2</accession>
<dbReference type="GO" id="GO:0005886">
    <property type="term" value="C:plasma membrane"/>
    <property type="evidence" value="ECO:0007669"/>
    <property type="project" value="TreeGrafter"/>
</dbReference>
<evidence type="ECO:0000256" key="1">
    <source>
        <dbReference type="ARBA" id="ARBA00009407"/>
    </source>
</evidence>
<dbReference type="Gene3D" id="2.30.29.30">
    <property type="entry name" value="Pleckstrin-homology domain (PH domain)/Phosphotyrosine-binding domain (PTB)"/>
    <property type="match status" value="1"/>
</dbReference>
<gene>
    <name evidence="5" type="ORF">NEZAVI_LOCUS10418</name>
</gene>
<protein>
    <recommendedName>
        <fullName evidence="7">Mitogen-activated protein kinase 2-associated protein 1</fullName>
    </recommendedName>
</protein>
<evidence type="ECO:0000259" key="4">
    <source>
        <dbReference type="Pfam" id="PF16979"/>
    </source>
</evidence>
<dbReference type="InterPro" id="IPR031313">
    <property type="entry name" value="Sin1_PH_dom"/>
</dbReference>
<proteinExistence type="inferred from homology"/>
<dbReference type="EMBL" id="OV725081">
    <property type="protein sequence ID" value="CAH1401383.1"/>
    <property type="molecule type" value="Genomic_DNA"/>
</dbReference>
<dbReference type="GO" id="GO:0005737">
    <property type="term" value="C:cytoplasm"/>
    <property type="evidence" value="ECO:0007669"/>
    <property type="project" value="TreeGrafter"/>
</dbReference>
<dbReference type="GO" id="GO:0038203">
    <property type="term" value="P:TORC2 signaling"/>
    <property type="evidence" value="ECO:0007669"/>
    <property type="project" value="TreeGrafter"/>
</dbReference>
<feature type="domain" description="CRIM" evidence="3">
    <location>
        <begin position="137"/>
        <end position="268"/>
    </location>
</feature>
<dbReference type="InterPro" id="IPR008828">
    <property type="entry name" value="Sin1/Avo1"/>
</dbReference>
<dbReference type="Pfam" id="PF16979">
    <property type="entry name" value="SIN1_PH"/>
    <property type="match status" value="1"/>
</dbReference>
<feature type="domain" description="Sin1 N-terminal" evidence="2">
    <location>
        <begin position="46"/>
        <end position="127"/>
    </location>
</feature>
<keyword evidence="6" id="KW-1185">Reference proteome</keyword>
<dbReference type="PANTHER" id="PTHR13335:SF1">
    <property type="entry name" value="TARGET OF RAPAMYCIN COMPLEX 2 SUBUNIT MAPKAP1"/>
    <property type="match status" value="1"/>
</dbReference>
<dbReference type="GO" id="GO:0005546">
    <property type="term" value="F:phosphatidylinositol-4,5-bisphosphate binding"/>
    <property type="evidence" value="ECO:0007669"/>
    <property type="project" value="TreeGrafter"/>
</dbReference>
<dbReference type="PANTHER" id="PTHR13335">
    <property type="entry name" value="TARGET OF RAPAMYCIN COMPLEX 2 SUBUNIT MAPKAP1"/>
    <property type="match status" value="1"/>
</dbReference>
<dbReference type="GO" id="GO:0031932">
    <property type="term" value="C:TORC2 complex"/>
    <property type="evidence" value="ECO:0007669"/>
    <property type="project" value="InterPro"/>
</dbReference>
<dbReference type="Pfam" id="PF05422">
    <property type="entry name" value="SIN1"/>
    <property type="match status" value="1"/>
</dbReference>
<evidence type="ECO:0000259" key="3">
    <source>
        <dbReference type="Pfam" id="PF16978"/>
    </source>
</evidence>
<dbReference type="OrthoDB" id="241990at2759"/>
<dbReference type="InterPro" id="IPR031567">
    <property type="entry name" value="CRIM_dom"/>
</dbReference>
<dbReference type="Proteomes" id="UP001152798">
    <property type="component" value="Chromosome 5"/>
</dbReference>
<name>A0A9P0HFC2_NEZVI</name>
<dbReference type="InterPro" id="IPR011993">
    <property type="entry name" value="PH-like_dom_sf"/>
</dbReference>
<comment type="similarity">
    <text evidence="1">Belongs to the SIN1 family.</text>
</comment>
<evidence type="ECO:0008006" key="7">
    <source>
        <dbReference type="Google" id="ProtNLM"/>
    </source>
</evidence>
<reference evidence="5" key="1">
    <citation type="submission" date="2022-01" db="EMBL/GenBank/DDBJ databases">
        <authorList>
            <person name="King R."/>
        </authorList>
    </citation>
    <scope>NUCLEOTIDE SEQUENCE</scope>
</reference>